<organism evidence="2 3">
    <name type="scientific">Vitrella brassicaformis (strain CCMP3155)</name>
    <dbReference type="NCBI Taxonomy" id="1169540"/>
    <lineage>
        <taxon>Eukaryota</taxon>
        <taxon>Sar</taxon>
        <taxon>Alveolata</taxon>
        <taxon>Colpodellida</taxon>
        <taxon>Vitrellaceae</taxon>
        <taxon>Vitrella</taxon>
    </lineage>
</organism>
<dbReference type="AlphaFoldDB" id="A0A0G4G1C8"/>
<feature type="compositionally biased region" description="Pro residues" evidence="1">
    <location>
        <begin position="483"/>
        <end position="495"/>
    </location>
</feature>
<dbReference type="VEuPathDB" id="CryptoDB:Vbra_16635"/>
<evidence type="ECO:0000256" key="1">
    <source>
        <dbReference type="SAM" id="MobiDB-lite"/>
    </source>
</evidence>
<evidence type="ECO:0000313" key="3">
    <source>
        <dbReference type="Proteomes" id="UP000041254"/>
    </source>
</evidence>
<feature type="region of interest" description="Disordered" evidence="1">
    <location>
        <begin position="468"/>
        <end position="562"/>
    </location>
</feature>
<gene>
    <name evidence="2" type="ORF">Vbra_16635</name>
</gene>
<sequence length="562" mass="61142">MREGKEEASVRCCELQKALDAERERCRILTMTLREKELKHMNEFSMLTHQNMIFRMKLKLANISAFEAQPEADTHICPPHLSEKIPAALNAPSARTRLISMATSDTDAQGGADTDEEGSPIHAWLREYDEWDRRGKSMPVWLAEEADRVCSDMKHWAVEYVLGCLDGQGPGVASEVGRQGKEAGDAGVKNAGSSSSGSYSGSSGSSSNSIQDIKEVAAKEKEHRLSQIRQLDDTIEELKRGKDHLLQQLHVTTDRIDRSAPASRPPFTKNSKNNGNKRSHSQTDEEREESGLGGSTSKIELNATTKMPMRLPSYAAHDLCRPVSPMMRPYGLSAVRIHPPPAAGPASHRSVTPAPSHPSMHQLMIGHHHHRHPTPQMGLGSPPVSMHHATLNKSINSIAWNTAGSSNSGKAPQHMSHSMQLGPTPSCSRLRAISPTPAPVHPPAGITSHPNILLTDFYPWVTAKHPFPQMDMIQPPSHEPQTQPQPPPPQQPPPAAVVVVGAAKVKRESTRPSAGSGASKKAPAAKREAGGTAPSSVNTSIKSSKIRMGTKAQLQRPWKQNF</sequence>
<feature type="region of interest" description="Disordered" evidence="1">
    <location>
        <begin position="250"/>
        <end position="300"/>
    </location>
</feature>
<feature type="compositionally biased region" description="Low complexity" evidence="1">
    <location>
        <begin position="192"/>
        <end position="209"/>
    </location>
</feature>
<name>A0A0G4G1C8_VITBC</name>
<dbReference type="InParanoid" id="A0A0G4G1C8"/>
<keyword evidence="3" id="KW-1185">Reference proteome</keyword>
<feature type="compositionally biased region" description="Polar residues" evidence="1">
    <location>
        <begin position="533"/>
        <end position="543"/>
    </location>
</feature>
<feature type="region of interest" description="Disordered" evidence="1">
    <location>
        <begin position="402"/>
        <end position="446"/>
    </location>
</feature>
<protein>
    <submittedName>
        <fullName evidence="2">Uncharacterized protein</fullName>
    </submittedName>
</protein>
<feature type="compositionally biased region" description="Low complexity" evidence="1">
    <location>
        <begin position="512"/>
        <end position="522"/>
    </location>
</feature>
<feature type="region of interest" description="Disordered" evidence="1">
    <location>
        <begin position="171"/>
        <end position="210"/>
    </location>
</feature>
<feature type="compositionally biased region" description="Polar residues" evidence="1">
    <location>
        <begin position="402"/>
        <end position="427"/>
    </location>
</feature>
<evidence type="ECO:0000313" key="2">
    <source>
        <dbReference type="EMBL" id="CEM21644.1"/>
    </source>
</evidence>
<dbReference type="Proteomes" id="UP000041254">
    <property type="component" value="Unassembled WGS sequence"/>
</dbReference>
<reference evidence="2 3" key="1">
    <citation type="submission" date="2014-11" db="EMBL/GenBank/DDBJ databases">
        <authorList>
            <person name="Zhu J."/>
            <person name="Qi W."/>
            <person name="Song R."/>
        </authorList>
    </citation>
    <scope>NUCLEOTIDE SEQUENCE [LARGE SCALE GENOMIC DNA]</scope>
</reference>
<dbReference type="EMBL" id="CDMY01000542">
    <property type="protein sequence ID" value="CEM21644.1"/>
    <property type="molecule type" value="Genomic_DNA"/>
</dbReference>
<accession>A0A0G4G1C8</accession>
<proteinExistence type="predicted"/>